<dbReference type="PANTHER" id="PTHR21513:SF19">
    <property type="entry name" value="MAJOR SPERM PROTEIN"/>
    <property type="match status" value="1"/>
</dbReference>
<sequence length="181" mass="20574">MAAKLRNVRDLVNKPEEPDFKLKIEPTSRLVFQGDKIDSGNTAIQVLIENITEERQAYKIKCTSTELFRVRPPIGVLEPKEITTVTVAFSAGKSGVPECFKHFFAFYHVKAGESKNIKQLWSTTKKPDGVKRMWCIFLKMDGSEFTPPILTDQKPADPDKNTKENNNKETKENNNNTAKKE</sequence>
<keyword evidence="1" id="KW-0206">Cytoskeleton</keyword>
<dbReference type="AlphaFoldDB" id="A0A0N4Z908"/>
<reference evidence="5" key="1">
    <citation type="submission" date="2017-02" db="UniProtKB">
        <authorList>
            <consortium name="WormBaseParasite"/>
        </authorList>
    </citation>
    <scope>IDENTIFICATION</scope>
</reference>
<organism evidence="4 5">
    <name type="scientific">Parastrongyloides trichosuri</name>
    <name type="common">Possum-specific nematode worm</name>
    <dbReference type="NCBI Taxonomy" id="131310"/>
    <lineage>
        <taxon>Eukaryota</taxon>
        <taxon>Metazoa</taxon>
        <taxon>Ecdysozoa</taxon>
        <taxon>Nematoda</taxon>
        <taxon>Chromadorea</taxon>
        <taxon>Rhabditida</taxon>
        <taxon>Tylenchina</taxon>
        <taxon>Panagrolaimomorpha</taxon>
        <taxon>Strongyloidoidea</taxon>
        <taxon>Strongyloididae</taxon>
        <taxon>Parastrongyloides</taxon>
    </lineage>
</organism>
<dbReference type="InterPro" id="IPR008962">
    <property type="entry name" value="PapD-like_sf"/>
</dbReference>
<dbReference type="InterPro" id="IPR013783">
    <property type="entry name" value="Ig-like_fold"/>
</dbReference>
<dbReference type="SUPFAM" id="SSF49354">
    <property type="entry name" value="PapD-like"/>
    <property type="match status" value="1"/>
</dbReference>
<keyword evidence="1" id="KW-0963">Cytoplasm</keyword>
<evidence type="ECO:0000256" key="1">
    <source>
        <dbReference type="RuleBase" id="RU003425"/>
    </source>
</evidence>
<dbReference type="Pfam" id="PF00635">
    <property type="entry name" value="Motile_Sperm"/>
    <property type="match status" value="1"/>
</dbReference>
<dbReference type="PROSITE" id="PS50202">
    <property type="entry name" value="MSP"/>
    <property type="match status" value="1"/>
</dbReference>
<evidence type="ECO:0000259" key="3">
    <source>
        <dbReference type="PROSITE" id="PS50202"/>
    </source>
</evidence>
<accession>A0A0N4Z908</accession>
<proteinExistence type="predicted"/>
<evidence type="ECO:0000313" key="4">
    <source>
        <dbReference type="Proteomes" id="UP000038045"/>
    </source>
</evidence>
<evidence type="ECO:0000313" key="5">
    <source>
        <dbReference type="WBParaSite" id="PTRK_0000379900.1"/>
    </source>
</evidence>
<keyword evidence="4" id="KW-1185">Reference proteome</keyword>
<feature type="domain" description="MSP" evidence="3">
    <location>
        <begin position="21"/>
        <end position="139"/>
    </location>
</feature>
<feature type="compositionally biased region" description="Basic and acidic residues" evidence="2">
    <location>
        <begin position="154"/>
        <end position="181"/>
    </location>
</feature>
<comment type="function">
    <text evidence="1">Central component in molecular interactions underlying sperm crawling. Forms an extensive filament system that extends from sperm villipoda, along the leading edge of the pseudopod.</text>
</comment>
<feature type="region of interest" description="Disordered" evidence="2">
    <location>
        <begin position="145"/>
        <end position="181"/>
    </location>
</feature>
<name>A0A0N4Z908_PARTI</name>
<dbReference type="STRING" id="131310.A0A0N4Z908"/>
<dbReference type="Proteomes" id="UP000038045">
    <property type="component" value="Unplaced"/>
</dbReference>
<dbReference type="Gene3D" id="2.60.40.10">
    <property type="entry name" value="Immunoglobulins"/>
    <property type="match status" value="1"/>
</dbReference>
<evidence type="ECO:0000256" key="2">
    <source>
        <dbReference type="SAM" id="MobiDB-lite"/>
    </source>
</evidence>
<dbReference type="WBParaSite" id="PTRK_0000379900.1">
    <property type="protein sequence ID" value="PTRK_0000379900.1"/>
    <property type="gene ID" value="PTRK_0000379900"/>
</dbReference>
<dbReference type="PANTHER" id="PTHR21513">
    <property type="entry name" value="MAJOR SPERM PROTEIN"/>
    <property type="match status" value="1"/>
</dbReference>
<protein>
    <recommendedName>
        <fullName evidence="1">Major sperm protein</fullName>
    </recommendedName>
</protein>
<dbReference type="InterPro" id="IPR000535">
    <property type="entry name" value="MSP_dom"/>
</dbReference>